<feature type="compositionally biased region" description="Polar residues" evidence="4">
    <location>
        <begin position="1228"/>
        <end position="1239"/>
    </location>
</feature>
<dbReference type="SMART" id="SM00066">
    <property type="entry name" value="GAL4"/>
    <property type="match status" value="1"/>
</dbReference>
<dbReference type="Gene3D" id="3.20.20.140">
    <property type="entry name" value="Metal-dependent hydrolases"/>
    <property type="match status" value="1"/>
</dbReference>
<dbReference type="InterPro" id="IPR033932">
    <property type="entry name" value="YtcJ-like"/>
</dbReference>
<dbReference type="CDD" id="cd01300">
    <property type="entry name" value="YtcJ_like"/>
    <property type="match status" value="1"/>
</dbReference>
<dbReference type="InterPro" id="IPR001138">
    <property type="entry name" value="Zn2Cys6_DnaBD"/>
</dbReference>
<feature type="domain" description="Zn(2)-C6 fungal-type" evidence="6">
    <location>
        <begin position="495"/>
        <end position="523"/>
    </location>
</feature>
<dbReference type="Pfam" id="PF07969">
    <property type="entry name" value="Amidohydro_3"/>
    <property type="match status" value="1"/>
</dbReference>
<evidence type="ECO:0000256" key="1">
    <source>
        <dbReference type="ARBA" id="ARBA00004141"/>
    </source>
</evidence>
<dbReference type="Pfam" id="PF07690">
    <property type="entry name" value="MFS_1"/>
    <property type="match status" value="1"/>
</dbReference>
<dbReference type="PANTHER" id="PTHR22642">
    <property type="entry name" value="IMIDAZOLONEPROPIONASE"/>
    <property type="match status" value="1"/>
</dbReference>
<dbReference type="Gene3D" id="1.20.1250.20">
    <property type="entry name" value="MFS general substrate transporter like domains"/>
    <property type="match status" value="1"/>
</dbReference>
<protein>
    <recommendedName>
        <fullName evidence="10">Major facilitator superfamily (MFS) profile domain-containing protein</fullName>
    </recommendedName>
</protein>
<evidence type="ECO:0000256" key="5">
    <source>
        <dbReference type="SAM" id="Phobius"/>
    </source>
</evidence>
<dbReference type="Gene3D" id="2.30.40.10">
    <property type="entry name" value="Urease, subunit C, domain 1"/>
    <property type="match status" value="1"/>
</dbReference>
<evidence type="ECO:0000313" key="8">
    <source>
        <dbReference type="EMBL" id="VTT56535.1"/>
    </source>
</evidence>
<keyword evidence="2" id="KW-0325">Glycoprotein</keyword>
<dbReference type="SUPFAM" id="SSF51556">
    <property type="entry name" value="Metallo-dependent hydrolases"/>
    <property type="match status" value="1"/>
</dbReference>
<feature type="region of interest" description="Disordered" evidence="4">
    <location>
        <begin position="1208"/>
        <end position="1242"/>
    </location>
</feature>
<dbReference type="Gene3D" id="3.10.310.70">
    <property type="match status" value="1"/>
</dbReference>
<dbReference type="Gene3D" id="4.10.240.10">
    <property type="entry name" value="Zn(2)-C6 fungal-type DNA-binding domain"/>
    <property type="match status" value="1"/>
</dbReference>
<dbReference type="InterPro" id="IPR032466">
    <property type="entry name" value="Metal_Hydrolase"/>
</dbReference>
<dbReference type="PANTHER" id="PTHR22642:SF20">
    <property type="entry name" value="AMIDOHYDROLASE 3 DOMAIN-CONTAINING PROTEIN"/>
    <property type="match status" value="1"/>
</dbReference>
<feature type="transmembrane region" description="Helical" evidence="5">
    <location>
        <begin position="1355"/>
        <end position="1377"/>
    </location>
</feature>
<dbReference type="SUPFAM" id="SSF103473">
    <property type="entry name" value="MFS general substrate transporter"/>
    <property type="match status" value="1"/>
</dbReference>
<dbReference type="GO" id="GO:0008270">
    <property type="term" value="F:zinc ion binding"/>
    <property type="evidence" value="ECO:0007669"/>
    <property type="project" value="InterPro"/>
</dbReference>
<dbReference type="GO" id="GO:0016810">
    <property type="term" value="F:hydrolase activity, acting on carbon-nitrogen (but not peptide) bonds"/>
    <property type="evidence" value="ECO:0007669"/>
    <property type="project" value="InterPro"/>
</dbReference>
<evidence type="ECO:0000313" key="9">
    <source>
        <dbReference type="Proteomes" id="UP000760494"/>
    </source>
</evidence>
<sequence>MSSTVLTNGRFVGDDDSHRECMIVEGAKIAYIGSEDDKTVHDAKSQGADILDLGNRVVLPGFIDSHVHLLFFGLSQQKLDLGGCKSLQEIRQRIIDFAAANPDLPRILCRGWLQSATDGVALASMIDDIDSRPIFIDSNDLHSAWCNTAALKELPIDDIKAKCPEHLTCDEDGNPTGLLAEWAVTAFIWPFLIQSLSMDDKLEALERAVQAYSAEGYTGVIDMAMDAVAWEALQTLRERKGINLHIAAHWFVPYEADEKVLDEKIQEAIDMHSKFHPSKSPEFCIVGVKLMCDGVVDGCTAALSYPYGDSTDMVQPLWPGEAMNRVLSQITKAGMQCAIHAIGDVAVSQAISAIASTNNPTARHRIEHLEMATPEDALRLGSLGITASVQPVHSDPAILEGYEKLVKPSAWKHCFPYKECLDGHANVAIGTDAPTARHLPFPNLYNATTRKSALEPERETVTNGDNRPIPLSLQHLLPISYLQLTHHNMSRSRTGCSTCKRRHRKCDETKPACRECQKNNLTCEGYALKLQWDVGVASRGKLTGASLPVLGTGGEKKRGRGYEIDGAERFGQFQALPLETNGLGSDLLLGMGYSVIEPEEPQWLQRRSAQEKHLFKEFIQKTVFLFYSTSTEDPFPLELQRLALQNEPLFLGLIATHVYNTNPRNPPPLFHDLCNQSLRLFREQLGRFDGTLDGGLVNAGVFLCTLHLFQGIPWTAHLNHMMWVYHLFPQSKNAHRIGDLEYRFSLEAMAIMDIPTFVRGRDTPTLGIWGYLRAAQKASSTGLVGGVESVSGLPRSLLDIFGRMAHDDVEKDLANWEGHEGSIPHVHLWEAFRLSGILLARRQKRTQTGSPSNELLVCRLVATLDALYETRQREEYAHILATNSMLYPYTAARLEVSILQTRPTWVRILRRCGSICDAYRDTPNALILEEILDKALERGDNDVDLDKETKLRGVELILVKMDSELSFPPGTSRLLSRSEIILVPTPSQDPNDPLNWSKRRKAWNFTLVLAVTVAFFSAYVLSSPIIQPNTNNISIVMQMVLWQQMIVDMHVTYDQLNYGVAFNSAGLALGSFLFIPLARKYGSRPCYILSTGLMAAVSWWSGRMETVGEMYVTNFLSGLAASINETISEITIADLFFVHQRGTANGFYIMAVMVGQFVCPCIVGVQAAAQDWRWTYYTTGIVLTVLFLLFIFFFEETKFIPVTIGETRNTSSQGTSTLKNPKDESAQGDIQDSDLNSETHPPRLSYKERMRFITRTDEPLWRNYLVPLKMFLFPHVLFSALQVASCVAFLILLTSSISMIFSAPPYNFNTAGVGLMSLGPFVGNFLGSVYGGVLGDWVVVKLAKRNKGIFEPEMRLYILLLPALLMGGGLVFFGISADKGWHWIYPSLGGAMFGFGMASMIDISCTIIIDIYQTLTAEAFISVTFIRNIPSIGVPFGVVGWIASIGISKLFIISGCVATAVCLLFIPCAIWGRRVRKSTWQMYESVRELKGAARH</sequence>
<evidence type="ECO:0000259" key="6">
    <source>
        <dbReference type="PROSITE" id="PS50048"/>
    </source>
</evidence>
<keyword evidence="5" id="KW-1133">Transmembrane helix</keyword>
<keyword evidence="5" id="KW-0812">Transmembrane</keyword>
<dbReference type="EMBL" id="CABFJX010000002">
    <property type="protein sequence ID" value="VTT56535.1"/>
    <property type="molecule type" value="Genomic_DNA"/>
</dbReference>
<dbReference type="SUPFAM" id="SSF57701">
    <property type="entry name" value="Zn2/Cys6 DNA-binding domain"/>
    <property type="match status" value="1"/>
</dbReference>
<feature type="transmembrane region" description="Helical" evidence="5">
    <location>
        <begin position="1147"/>
        <end position="1168"/>
    </location>
</feature>
<proteinExistence type="predicted"/>
<dbReference type="PROSITE" id="PS50850">
    <property type="entry name" value="MFS"/>
    <property type="match status" value="1"/>
</dbReference>
<keyword evidence="3" id="KW-0539">Nucleus</keyword>
<dbReference type="GO" id="GO:0000981">
    <property type="term" value="F:DNA-binding transcription factor activity, RNA polymerase II-specific"/>
    <property type="evidence" value="ECO:0007669"/>
    <property type="project" value="InterPro"/>
</dbReference>
<dbReference type="InterPro" id="IPR036259">
    <property type="entry name" value="MFS_trans_sf"/>
</dbReference>
<dbReference type="InterPro" id="IPR013108">
    <property type="entry name" value="Amidohydro_3"/>
</dbReference>
<dbReference type="InterPro" id="IPR011701">
    <property type="entry name" value="MFS"/>
</dbReference>
<keyword evidence="5" id="KW-0472">Membrane</keyword>
<dbReference type="InterPro" id="IPR036864">
    <property type="entry name" value="Zn2-C6_fun-type_DNA-bd_sf"/>
</dbReference>
<organism evidence="8 9">
    <name type="scientific">Fusarium fujikuroi</name>
    <name type="common">Bakanae and foot rot disease fungus</name>
    <name type="synonym">Gibberella fujikuroi</name>
    <dbReference type="NCBI Taxonomy" id="5127"/>
    <lineage>
        <taxon>Eukaryota</taxon>
        <taxon>Fungi</taxon>
        <taxon>Dikarya</taxon>
        <taxon>Ascomycota</taxon>
        <taxon>Pezizomycotina</taxon>
        <taxon>Sordariomycetes</taxon>
        <taxon>Hypocreomycetidae</taxon>
        <taxon>Hypocreales</taxon>
        <taxon>Nectriaceae</taxon>
        <taxon>Fusarium</taxon>
        <taxon>Fusarium fujikuroi species complex</taxon>
    </lineage>
</organism>
<feature type="domain" description="Major facilitator superfamily (MFS) profile" evidence="7">
    <location>
        <begin position="1007"/>
        <end position="1495"/>
    </location>
</feature>
<evidence type="ECO:0000259" key="7">
    <source>
        <dbReference type="PROSITE" id="PS50850"/>
    </source>
</evidence>
<dbReference type="PROSITE" id="PS00463">
    <property type="entry name" value="ZN2_CY6_FUNGAL_1"/>
    <property type="match status" value="1"/>
</dbReference>
<evidence type="ECO:0000256" key="3">
    <source>
        <dbReference type="ARBA" id="ARBA00023242"/>
    </source>
</evidence>
<comment type="subcellular location">
    <subcellularLocation>
        <location evidence="1">Membrane</location>
        <topology evidence="1">Multi-pass membrane protein</topology>
    </subcellularLocation>
</comment>
<feature type="transmembrane region" description="Helical" evidence="5">
    <location>
        <begin position="1276"/>
        <end position="1301"/>
    </location>
</feature>
<feature type="transmembrane region" description="Helical" evidence="5">
    <location>
        <begin position="1424"/>
        <end position="1444"/>
    </location>
</feature>
<dbReference type="GO" id="GO:0016020">
    <property type="term" value="C:membrane"/>
    <property type="evidence" value="ECO:0007669"/>
    <property type="project" value="UniProtKB-SubCell"/>
</dbReference>
<reference evidence="8" key="1">
    <citation type="submission" date="2019-05" db="EMBL/GenBank/DDBJ databases">
        <authorList>
            <person name="Piombo E."/>
        </authorList>
    </citation>
    <scope>NUCLEOTIDE SEQUENCE</scope>
    <source>
        <strain evidence="8">C2S</strain>
    </source>
</reference>
<dbReference type="Pfam" id="PF00172">
    <property type="entry name" value="Zn_clus"/>
    <property type="match status" value="1"/>
</dbReference>
<dbReference type="CDD" id="cd00067">
    <property type="entry name" value="GAL4"/>
    <property type="match status" value="1"/>
</dbReference>
<feature type="transmembrane region" description="Helical" evidence="5">
    <location>
        <begin position="1383"/>
        <end position="1412"/>
    </location>
</feature>
<feature type="compositionally biased region" description="Polar residues" evidence="4">
    <location>
        <begin position="1208"/>
        <end position="1219"/>
    </location>
</feature>
<accession>A0A9Q9U6B3</accession>
<feature type="transmembrane region" description="Helical" evidence="5">
    <location>
        <begin position="1450"/>
        <end position="1472"/>
    </location>
</feature>
<dbReference type="InterPro" id="IPR020846">
    <property type="entry name" value="MFS_dom"/>
</dbReference>
<dbReference type="SUPFAM" id="SSF51338">
    <property type="entry name" value="Composite domain of metallo-dependent hydrolases"/>
    <property type="match status" value="1"/>
</dbReference>
<name>A0A9Q9U6B3_FUSFU</name>
<comment type="caution">
    <text evidence="8">The sequence shown here is derived from an EMBL/GenBank/DDBJ whole genome shotgun (WGS) entry which is preliminary data.</text>
</comment>
<feature type="transmembrane region" description="Helical" evidence="5">
    <location>
        <begin position="1321"/>
        <end position="1343"/>
    </location>
</feature>
<evidence type="ECO:0000256" key="2">
    <source>
        <dbReference type="ARBA" id="ARBA00023180"/>
    </source>
</evidence>
<feature type="transmembrane region" description="Helical" evidence="5">
    <location>
        <begin position="1174"/>
        <end position="1194"/>
    </location>
</feature>
<dbReference type="InterPro" id="IPR011059">
    <property type="entry name" value="Metal-dep_hydrolase_composite"/>
</dbReference>
<gene>
    <name evidence="8" type="ORF">C2S_3249</name>
</gene>
<dbReference type="Proteomes" id="UP000760494">
    <property type="component" value="Unassembled WGS sequence"/>
</dbReference>
<feature type="transmembrane region" description="Helical" evidence="5">
    <location>
        <begin position="1002"/>
        <end position="1021"/>
    </location>
</feature>
<evidence type="ECO:0008006" key="10">
    <source>
        <dbReference type="Google" id="ProtNLM"/>
    </source>
</evidence>
<dbReference type="PROSITE" id="PS50048">
    <property type="entry name" value="ZN2_CY6_FUNGAL_2"/>
    <property type="match status" value="1"/>
</dbReference>
<feature type="transmembrane region" description="Helical" evidence="5">
    <location>
        <begin position="1059"/>
        <end position="1078"/>
    </location>
</feature>
<dbReference type="GO" id="GO:0022857">
    <property type="term" value="F:transmembrane transporter activity"/>
    <property type="evidence" value="ECO:0007669"/>
    <property type="project" value="InterPro"/>
</dbReference>
<evidence type="ECO:0000256" key="4">
    <source>
        <dbReference type="SAM" id="MobiDB-lite"/>
    </source>
</evidence>